<proteinExistence type="predicted"/>
<evidence type="ECO:0000313" key="2">
    <source>
        <dbReference type="Proteomes" id="UP001215280"/>
    </source>
</evidence>
<dbReference type="Proteomes" id="UP001215280">
    <property type="component" value="Unassembled WGS sequence"/>
</dbReference>
<gene>
    <name evidence="1" type="ORF">DFH07DRAFT_844731</name>
</gene>
<protein>
    <submittedName>
        <fullName evidence="1">Uncharacterized protein</fullName>
    </submittedName>
</protein>
<accession>A0AAD7MVW5</accession>
<dbReference type="EMBL" id="JARJLG010000160">
    <property type="protein sequence ID" value="KAJ7734563.1"/>
    <property type="molecule type" value="Genomic_DNA"/>
</dbReference>
<reference evidence="1" key="1">
    <citation type="submission" date="2023-03" db="EMBL/GenBank/DDBJ databases">
        <title>Massive genome expansion in bonnet fungi (Mycena s.s.) driven by repeated elements and novel gene families across ecological guilds.</title>
        <authorList>
            <consortium name="Lawrence Berkeley National Laboratory"/>
            <person name="Harder C.B."/>
            <person name="Miyauchi S."/>
            <person name="Viragh M."/>
            <person name="Kuo A."/>
            <person name="Thoen E."/>
            <person name="Andreopoulos B."/>
            <person name="Lu D."/>
            <person name="Skrede I."/>
            <person name="Drula E."/>
            <person name="Henrissat B."/>
            <person name="Morin E."/>
            <person name="Kohler A."/>
            <person name="Barry K."/>
            <person name="LaButti K."/>
            <person name="Morin E."/>
            <person name="Salamov A."/>
            <person name="Lipzen A."/>
            <person name="Mereny Z."/>
            <person name="Hegedus B."/>
            <person name="Baldrian P."/>
            <person name="Stursova M."/>
            <person name="Weitz H."/>
            <person name="Taylor A."/>
            <person name="Grigoriev I.V."/>
            <person name="Nagy L.G."/>
            <person name="Martin F."/>
            <person name="Kauserud H."/>
        </authorList>
    </citation>
    <scope>NUCLEOTIDE SEQUENCE</scope>
    <source>
        <strain evidence="1">CBHHK188m</strain>
    </source>
</reference>
<evidence type="ECO:0000313" key="1">
    <source>
        <dbReference type="EMBL" id="KAJ7734563.1"/>
    </source>
</evidence>
<keyword evidence="2" id="KW-1185">Reference proteome</keyword>
<name>A0AAD7MVW5_9AGAR</name>
<sequence>MILPQELLDAIIDEIRDAVTLQSCALVATSFVPLCQRKIYRSLYLWARQSRKPRISQEHWSLREAHRTFVESPHLGAYVHDLTIELPDAASKLAALEVLRLVPNIKRLLVDGRCMESWIVPPGAANAMFECLARPSLRRLHLMNVASAPSALIVAATLIPAVSLSNVTVHPGEDAHVAAQLHNATSVPRLRHLMLTGDGGPLLPICNILLRPRHPPYTRCIEQLELRMNASSREYDQRLLAACATTLEHLALYALRDPIALPHLPLVRRLEMKFFVGAKRRFPPSLSPTLSHVAASLPLVEHIALSFTITSHPKVIQTEWAADAEPLAIFGPSSLETGRRELRHLRSVHCRLLQILTPSDSLPALFSSFTKAVERGMPALEGTGILTCTLGDPPVPFIER</sequence>
<dbReference type="AlphaFoldDB" id="A0AAD7MVW5"/>
<comment type="caution">
    <text evidence="1">The sequence shown here is derived from an EMBL/GenBank/DDBJ whole genome shotgun (WGS) entry which is preliminary data.</text>
</comment>
<organism evidence="1 2">
    <name type="scientific">Mycena maculata</name>
    <dbReference type="NCBI Taxonomy" id="230809"/>
    <lineage>
        <taxon>Eukaryota</taxon>
        <taxon>Fungi</taxon>
        <taxon>Dikarya</taxon>
        <taxon>Basidiomycota</taxon>
        <taxon>Agaricomycotina</taxon>
        <taxon>Agaricomycetes</taxon>
        <taxon>Agaricomycetidae</taxon>
        <taxon>Agaricales</taxon>
        <taxon>Marasmiineae</taxon>
        <taxon>Mycenaceae</taxon>
        <taxon>Mycena</taxon>
    </lineage>
</organism>